<feature type="region of interest" description="Disordered" evidence="1">
    <location>
        <begin position="173"/>
        <end position="200"/>
    </location>
</feature>
<accession>A0A8J2V5X7</accession>
<proteinExistence type="predicted"/>
<evidence type="ECO:0000256" key="1">
    <source>
        <dbReference type="SAM" id="MobiDB-lite"/>
    </source>
</evidence>
<dbReference type="InterPro" id="IPR025293">
    <property type="entry name" value="YfiR/HmsC-like"/>
</dbReference>
<dbReference type="EMBL" id="BMGH01000001">
    <property type="protein sequence ID" value="GGD17063.1"/>
    <property type="molecule type" value="Genomic_DNA"/>
</dbReference>
<dbReference type="Pfam" id="PF13689">
    <property type="entry name" value="DUF4154"/>
    <property type="match status" value="1"/>
</dbReference>
<dbReference type="AlphaFoldDB" id="A0A8J2V5X7"/>
<name>A0A8J2V5X7_9PROT</name>
<reference evidence="2" key="1">
    <citation type="journal article" date="2014" name="Int. J. Syst. Evol. Microbiol.">
        <title>Complete genome sequence of Corynebacterium casei LMG S-19264T (=DSM 44701T), isolated from a smear-ripened cheese.</title>
        <authorList>
            <consortium name="US DOE Joint Genome Institute (JGI-PGF)"/>
            <person name="Walter F."/>
            <person name="Albersmeier A."/>
            <person name="Kalinowski J."/>
            <person name="Ruckert C."/>
        </authorList>
    </citation>
    <scope>NUCLEOTIDE SEQUENCE</scope>
    <source>
        <strain evidence="2">CGMCC 1.12921</strain>
    </source>
</reference>
<evidence type="ECO:0000313" key="2">
    <source>
        <dbReference type="EMBL" id="GGD17063.1"/>
    </source>
</evidence>
<gene>
    <name evidence="2" type="ORF">GCM10011342_27300</name>
</gene>
<sequence>MMLPGDARAQQSDLETAVKATYLYKLAPFVQWPADTGADYAMTSDHGTTFNLCIAGRDPFGALLDDAVRGLMITDRPVIVRRMGVVLDGAGCHVLYVSPDGRQPAEEIIERVHGKPILTVTDGSDRPAETGIIDFVEQDGNIRFRIDLAKAEAGNLAISSKLLSLAVSVVEAPSDVEPAPAQTSPPEPSPVEPAAGGPQE</sequence>
<reference evidence="2" key="2">
    <citation type="submission" date="2020-09" db="EMBL/GenBank/DDBJ databases">
        <authorList>
            <person name="Sun Q."/>
            <person name="Zhou Y."/>
        </authorList>
    </citation>
    <scope>NUCLEOTIDE SEQUENCE</scope>
    <source>
        <strain evidence="2">CGMCC 1.12921</strain>
    </source>
</reference>
<comment type="caution">
    <text evidence="2">The sequence shown here is derived from an EMBL/GenBank/DDBJ whole genome shotgun (WGS) entry which is preliminary data.</text>
</comment>
<dbReference type="Proteomes" id="UP000613582">
    <property type="component" value="Unassembled WGS sequence"/>
</dbReference>
<protein>
    <recommendedName>
        <fullName evidence="4">Transmembrane protein</fullName>
    </recommendedName>
</protein>
<organism evidence="2 3">
    <name type="scientific">Aquisalinus flavus</name>
    <dbReference type="NCBI Taxonomy" id="1526572"/>
    <lineage>
        <taxon>Bacteria</taxon>
        <taxon>Pseudomonadati</taxon>
        <taxon>Pseudomonadota</taxon>
        <taxon>Alphaproteobacteria</taxon>
        <taxon>Parvularculales</taxon>
        <taxon>Parvularculaceae</taxon>
        <taxon>Aquisalinus</taxon>
    </lineage>
</organism>
<evidence type="ECO:0008006" key="4">
    <source>
        <dbReference type="Google" id="ProtNLM"/>
    </source>
</evidence>
<keyword evidence="3" id="KW-1185">Reference proteome</keyword>
<evidence type="ECO:0000313" key="3">
    <source>
        <dbReference type="Proteomes" id="UP000613582"/>
    </source>
</evidence>